<keyword evidence="3" id="KW-1185">Reference proteome</keyword>
<sequence length="316" mass="37012">MSNLENETGVQVRPYTAPSWVTPRGVILKQREIERKGLPVFKHCLFITLTIPDSVSSPKKAYEIGKDRLRRFLARFRKAIGHDFPWAWKLEFQENGYPHWHLIIGYKKRIPKNVFRDVCGSISQWWGLGMTNIQRLRRKEFSYLFKYVSKIASGDGDEEAGVCLPAWVLDYKTVRKDGRPSAGIRFWQTGGGFYTKQKEPKKQEQTEQQSSRVPYTLREQIQLWSRKAVAYRKDFFGNYAASKYFYFKRPFGQSAQAIILQLLNAQVAPIENALVFRCHLNQLKKEIPEWTLNKIRQLLPPQHYQLNQQTVCFSVD</sequence>
<feature type="domain" description="Replication-associated protein ORF2/G2P" evidence="1">
    <location>
        <begin position="45"/>
        <end position="150"/>
    </location>
</feature>
<dbReference type="RefSeq" id="WP_308985484.1">
    <property type="nucleotide sequence ID" value="NZ_JARXIC010000017.1"/>
</dbReference>
<protein>
    <recommendedName>
        <fullName evidence="1">Replication-associated protein ORF2/G2P domain-containing protein</fullName>
    </recommendedName>
</protein>
<evidence type="ECO:0000313" key="2">
    <source>
        <dbReference type="EMBL" id="MDQ8195023.1"/>
    </source>
</evidence>
<dbReference type="Pfam" id="PF23343">
    <property type="entry name" value="REP_ORF2-G2P"/>
    <property type="match status" value="1"/>
</dbReference>
<evidence type="ECO:0000313" key="3">
    <source>
        <dbReference type="Proteomes" id="UP001243717"/>
    </source>
</evidence>
<accession>A0ABU1AN35</accession>
<dbReference type="EMBL" id="JARXIC010000017">
    <property type="protein sequence ID" value="MDQ8195023.1"/>
    <property type="molecule type" value="Genomic_DNA"/>
</dbReference>
<dbReference type="InterPro" id="IPR056906">
    <property type="entry name" value="ORF2/G2P_dom"/>
</dbReference>
<gene>
    <name evidence="2" type="ORF">QEH59_11340</name>
</gene>
<comment type="caution">
    <text evidence="2">The sequence shown here is derived from an EMBL/GenBank/DDBJ whole genome shotgun (WGS) entry which is preliminary data.</text>
</comment>
<organism evidence="2 3">
    <name type="scientific">Thalassobacterium sedimentorum</name>
    <dbReference type="NCBI Taxonomy" id="3041258"/>
    <lineage>
        <taxon>Bacteria</taxon>
        <taxon>Pseudomonadati</taxon>
        <taxon>Verrucomicrobiota</taxon>
        <taxon>Opitutia</taxon>
        <taxon>Puniceicoccales</taxon>
        <taxon>Coraliomargaritaceae</taxon>
        <taxon>Thalassobacterium</taxon>
    </lineage>
</organism>
<proteinExistence type="predicted"/>
<evidence type="ECO:0000259" key="1">
    <source>
        <dbReference type="Pfam" id="PF23343"/>
    </source>
</evidence>
<name>A0ABU1AN35_9BACT</name>
<dbReference type="Proteomes" id="UP001243717">
    <property type="component" value="Unassembled WGS sequence"/>
</dbReference>
<reference evidence="2 3" key="1">
    <citation type="submission" date="2023-04" db="EMBL/GenBank/DDBJ databases">
        <title>A novel bacteria isolated from coastal sediment.</title>
        <authorList>
            <person name="Liu X.-J."/>
            <person name="Du Z.-J."/>
        </authorList>
    </citation>
    <scope>NUCLEOTIDE SEQUENCE [LARGE SCALE GENOMIC DNA]</scope>
    <source>
        <strain evidence="2 3">SDUM461004</strain>
    </source>
</reference>